<evidence type="ECO:0000313" key="2">
    <source>
        <dbReference type="EMBL" id="KFO86031.1"/>
    </source>
</evidence>
<keyword evidence="3" id="KW-1185">Reference proteome</keyword>
<dbReference type="AlphaFoldDB" id="A0A091GR28"/>
<organism evidence="2 3">
    <name type="scientific">Buceros rhinoceros silvestris</name>
    <dbReference type="NCBI Taxonomy" id="175836"/>
    <lineage>
        <taxon>Eukaryota</taxon>
        <taxon>Metazoa</taxon>
        <taxon>Chordata</taxon>
        <taxon>Craniata</taxon>
        <taxon>Vertebrata</taxon>
        <taxon>Euteleostomi</taxon>
        <taxon>Archelosauria</taxon>
        <taxon>Archosauria</taxon>
        <taxon>Dinosauria</taxon>
        <taxon>Saurischia</taxon>
        <taxon>Theropoda</taxon>
        <taxon>Coelurosauria</taxon>
        <taxon>Aves</taxon>
        <taxon>Neognathae</taxon>
        <taxon>Neoaves</taxon>
        <taxon>Telluraves</taxon>
        <taxon>Coraciimorphae</taxon>
        <taxon>Bucerotiformes</taxon>
        <taxon>Bucerotidae</taxon>
        <taxon>Buceros</taxon>
    </lineage>
</organism>
<feature type="domain" description="Core shell protein Gag P30" evidence="1">
    <location>
        <begin position="20"/>
        <end position="144"/>
    </location>
</feature>
<dbReference type="InterPro" id="IPR008919">
    <property type="entry name" value="Retrov_capsid_N"/>
</dbReference>
<dbReference type="SUPFAM" id="SSF47943">
    <property type="entry name" value="Retrovirus capsid protein, N-terminal core domain"/>
    <property type="match status" value="1"/>
</dbReference>
<proteinExistence type="predicted"/>
<dbReference type="InterPro" id="IPR003036">
    <property type="entry name" value="Gag_P30"/>
</dbReference>
<accession>A0A091GR28</accession>
<sequence length="144" mass="16854">MLIKAPFSATNIEVRKKIANNYWSDPVRVTKHFQFIIKQHNPDWNDIQLLLDCLTETERDLVLKSARTAAEDYYKGKPDKDIKDYFPLQDPEWDPNYKENLEKLKGCQDWVSKGMERAIAKTINWSALYAVRQGTTETPSKFLD</sequence>
<dbReference type="EMBL" id="KL509756">
    <property type="protein sequence ID" value="KFO86031.1"/>
    <property type="molecule type" value="Genomic_DNA"/>
</dbReference>
<dbReference type="InterPro" id="IPR050462">
    <property type="entry name" value="Retroviral_Gag-Pol_poly"/>
</dbReference>
<dbReference type="Gene3D" id="1.10.375.10">
    <property type="entry name" value="Human Immunodeficiency Virus Type 1 Capsid Protein"/>
    <property type="match status" value="1"/>
</dbReference>
<reference evidence="2 3" key="1">
    <citation type="submission" date="2014-04" db="EMBL/GenBank/DDBJ databases">
        <title>Genome evolution of avian class.</title>
        <authorList>
            <person name="Zhang G."/>
            <person name="Li C."/>
        </authorList>
    </citation>
    <scope>NUCLEOTIDE SEQUENCE [LARGE SCALE GENOMIC DNA]</scope>
    <source>
        <strain evidence="2">BGI_N320</strain>
    </source>
</reference>
<dbReference type="PANTHER" id="PTHR33166">
    <property type="entry name" value="GAG_P30 DOMAIN-CONTAINING PROTEIN"/>
    <property type="match status" value="1"/>
</dbReference>
<evidence type="ECO:0000259" key="1">
    <source>
        <dbReference type="Pfam" id="PF02093"/>
    </source>
</evidence>
<gene>
    <name evidence="2" type="ORF">N320_08285</name>
</gene>
<protein>
    <recommendedName>
        <fullName evidence="1">Core shell protein Gag P30 domain-containing protein</fullName>
    </recommendedName>
</protein>
<evidence type="ECO:0000313" key="3">
    <source>
        <dbReference type="Proteomes" id="UP000054064"/>
    </source>
</evidence>
<dbReference type="Pfam" id="PF02093">
    <property type="entry name" value="Gag_p30"/>
    <property type="match status" value="1"/>
</dbReference>
<dbReference type="Proteomes" id="UP000054064">
    <property type="component" value="Unassembled WGS sequence"/>
</dbReference>
<feature type="non-terminal residue" evidence="2">
    <location>
        <position position="144"/>
    </location>
</feature>
<dbReference type="GO" id="GO:0019068">
    <property type="term" value="P:virion assembly"/>
    <property type="evidence" value="ECO:0007669"/>
    <property type="project" value="InterPro"/>
</dbReference>
<name>A0A091GR28_BUCRH</name>